<keyword evidence="1" id="KW-0812">Transmembrane</keyword>
<reference evidence="2 3" key="1">
    <citation type="submission" date="2019-04" db="EMBL/GenBank/DDBJ databases">
        <title>Azoarcus nasutitermitis sp. nov. isolated from termite nest.</title>
        <authorList>
            <person name="Lin S.-Y."/>
            <person name="Hameed A."/>
            <person name="Hsu Y.-H."/>
            <person name="Young C.-C."/>
        </authorList>
    </citation>
    <scope>NUCLEOTIDE SEQUENCE [LARGE SCALE GENOMIC DNA]</scope>
    <source>
        <strain evidence="2 3">CC-YHH838</strain>
    </source>
</reference>
<evidence type="ECO:0000313" key="2">
    <source>
        <dbReference type="EMBL" id="THF64659.1"/>
    </source>
</evidence>
<dbReference type="Proteomes" id="UP000308430">
    <property type="component" value="Unassembled WGS sequence"/>
</dbReference>
<sequence length="91" mass="9958">MNKAQADAVAQAILEPHVQELDKRKNKHAAEFERREKLRDLSSFAVFGLIIGYAVASFTDESIGVGALCGLSIGLALGRLVAWMRSRRSSI</sequence>
<gene>
    <name evidence="2" type="ORF">E6C76_11430</name>
</gene>
<organism evidence="2 3">
    <name type="scientific">Pseudothauera nasutitermitis</name>
    <dbReference type="NCBI Taxonomy" id="2565930"/>
    <lineage>
        <taxon>Bacteria</taxon>
        <taxon>Pseudomonadati</taxon>
        <taxon>Pseudomonadota</taxon>
        <taxon>Betaproteobacteria</taxon>
        <taxon>Rhodocyclales</taxon>
        <taxon>Zoogloeaceae</taxon>
        <taxon>Pseudothauera</taxon>
    </lineage>
</organism>
<keyword evidence="1" id="KW-0472">Membrane</keyword>
<keyword evidence="3" id="KW-1185">Reference proteome</keyword>
<protein>
    <submittedName>
        <fullName evidence="2">Uncharacterized protein</fullName>
    </submittedName>
</protein>
<keyword evidence="1" id="KW-1133">Transmembrane helix</keyword>
<dbReference type="RefSeq" id="WP_136348378.1">
    <property type="nucleotide sequence ID" value="NZ_SSOC01000004.1"/>
</dbReference>
<proteinExistence type="predicted"/>
<dbReference type="EMBL" id="SSOC01000004">
    <property type="protein sequence ID" value="THF64659.1"/>
    <property type="molecule type" value="Genomic_DNA"/>
</dbReference>
<evidence type="ECO:0000313" key="3">
    <source>
        <dbReference type="Proteomes" id="UP000308430"/>
    </source>
</evidence>
<dbReference type="AlphaFoldDB" id="A0A4V3WBV0"/>
<feature type="transmembrane region" description="Helical" evidence="1">
    <location>
        <begin position="41"/>
        <end position="59"/>
    </location>
</feature>
<feature type="transmembrane region" description="Helical" evidence="1">
    <location>
        <begin position="65"/>
        <end position="82"/>
    </location>
</feature>
<accession>A0A4V3WBV0</accession>
<comment type="caution">
    <text evidence="2">The sequence shown here is derived from an EMBL/GenBank/DDBJ whole genome shotgun (WGS) entry which is preliminary data.</text>
</comment>
<evidence type="ECO:0000256" key="1">
    <source>
        <dbReference type="SAM" id="Phobius"/>
    </source>
</evidence>
<name>A0A4V3WBV0_9RHOO</name>